<evidence type="ECO:0008006" key="7">
    <source>
        <dbReference type="Google" id="ProtNLM"/>
    </source>
</evidence>
<evidence type="ECO:0000313" key="5">
    <source>
        <dbReference type="EMBL" id="KAF5376792.1"/>
    </source>
</evidence>
<dbReference type="Pfam" id="PF07714">
    <property type="entry name" value="PK_Tyr_Ser-Thr"/>
    <property type="match status" value="2"/>
</dbReference>
<dbReference type="Pfam" id="PF00160">
    <property type="entry name" value="Pro_isomerase"/>
    <property type="match status" value="1"/>
</dbReference>
<reference evidence="5 6" key="1">
    <citation type="journal article" date="2020" name="ISME J.">
        <title>Uncovering the hidden diversity of litter-decomposition mechanisms in mushroom-forming fungi.</title>
        <authorList>
            <person name="Floudas D."/>
            <person name="Bentzer J."/>
            <person name="Ahren D."/>
            <person name="Johansson T."/>
            <person name="Persson P."/>
            <person name="Tunlid A."/>
        </authorList>
    </citation>
    <scope>NUCLEOTIDE SEQUENCE [LARGE SCALE GENOMIC DNA]</scope>
    <source>
        <strain evidence="5 6">CBS 406.79</strain>
    </source>
</reference>
<evidence type="ECO:0000256" key="2">
    <source>
        <dbReference type="SAM" id="MobiDB-lite"/>
    </source>
</evidence>
<feature type="domain" description="PPIase cyclophilin-type" evidence="4">
    <location>
        <begin position="8"/>
        <end position="61"/>
    </location>
</feature>
<evidence type="ECO:0000256" key="1">
    <source>
        <dbReference type="ARBA" id="ARBA00000971"/>
    </source>
</evidence>
<dbReference type="GO" id="GO:0005524">
    <property type="term" value="F:ATP binding"/>
    <property type="evidence" value="ECO:0007669"/>
    <property type="project" value="InterPro"/>
</dbReference>
<dbReference type="InterPro" id="IPR001245">
    <property type="entry name" value="Ser-Thr/Tyr_kinase_cat_dom"/>
</dbReference>
<evidence type="ECO:0000313" key="6">
    <source>
        <dbReference type="Proteomes" id="UP000518752"/>
    </source>
</evidence>
<dbReference type="PROSITE" id="PS50072">
    <property type="entry name" value="CSA_PPIASE_2"/>
    <property type="match status" value="1"/>
</dbReference>
<gene>
    <name evidence="5" type="ORF">D9757_009481</name>
</gene>
<dbReference type="SUPFAM" id="SSF50891">
    <property type="entry name" value="Cyclophilin-like"/>
    <property type="match status" value="1"/>
</dbReference>
<dbReference type="OrthoDB" id="4062651at2759"/>
<comment type="caution">
    <text evidence="5">The sequence shown here is derived from an EMBL/GenBank/DDBJ whole genome shotgun (WGS) entry which is preliminary data.</text>
</comment>
<dbReference type="InterPro" id="IPR011009">
    <property type="entry name" value="Kinase-like_dom_sf"/>
</dbReference>
<keyword evidence="6" id="KW-1185">Reference proteome</keyword>
<feature type="region of interest" description="Disordered" evidence="2">
    <location>
        <begin position="439"/>
        <end position="463"/>
    </location>
</feature>
<dbReference type="SUPFAM" id="SSF56112">
    <property type="entry name" value="Protein kinase-like (PK-like)"/>
    <property type="match status" value="2"/>
</dbReference>
<dbReference type="GO" id="GO:0004674">
    <property type="term" value="F:protein serine/threonine kinase activity"/>
    <property type="evidence" value="ECO:0007669"/>
    <property type="project" value="TreeGrafter"/>
</dbReference>
<evidence type="ECO:0000259" key="3">
    <source>
        <dbReference type="PROSITE" id="PS50011"/>
    </source>
</evidence>
<dbReference type="Gene3D" id="1.10.510.10">
    <property type="entry name" value="Transferase(Phosphotransferase) domain 1"/>
    <property type="match status" value="2"/>
</dbReference>
<dbReference type="InterPro" id="IPR002130">
    <property type="entry name" value="Cyclophilin-type_PPIase_dom"/>
</dbReference>
<feature type="domain" description="Protein kinase" evidence="3">
    <location>
        <begin position="568"/>
        <end position="843"/>
    </location>
</feature>
<evidence type="ECO:0000259" key="4">
    <source>
        <dbReference type="PROSITE" id="PS50072"/>
    </source>
</evidence>
<dbReference type="InterPro" id="IPR000719">
    <property type="entry name" value="Prot_kinase_dom"/>
</dbReference>
<name>A0A8H5M0X7_9AGAR</name>
<proteinExistence type="predicted"/>
<dbReference type="Proteomes" id="UP000518752">
    <property type="component" value="Unassembled WGS sequence"/>
</dbReference>
<dbReference type="AlphaFoldDB" id="A0A8H5M0X7"/>
<organism evidence="5 6">
    <name type="scientific">Collybiopsis confluens</name>
    <dbReference type="NCBI Taxonomy" id="2823264"/>
    <lineage>
        <taxon>Eukaryota</taxon>
        <taxon>Fungi</taxon>
        <taxon>Dikarya</taxon>
        <taxon>Basidiomycota</taxon>
        <taxon>Agaricomycotina</taxon>
        <taxon>Agaricomycetes</taxon>
        <taxon>Agaricomycetidae</taxon>
        <taxon>Agaricales</taxon>
        <taxon>Marasmiineae</taxon>
        <taxon>Omphalotaceae</taxon>
        <taxon>Collybiopsis</taxon>
    </lineage>
</organism>
<protein>
    <recommendedName>
        <fullName evidence="7">Non-specific serine/threonine protein kinase</fullName>
    </recommendedName>
</protein>
<dbReference type="PROSITE" id="PS50011">
    <property type="entry name" value="PROTEIN_KINASE_DOM"/>
    <property type="match status" value="2"/>
</dbReference>
<dbReference type="PROSITE" id="PS00109">
    <property type="entry name" value="PROTEIN_KINASE_TYR"/>
    <property type="match status" value="2"/>
</dbReference>
<feature type="domain" description="Protein kinase" evidence="3">
    <location>
        <begin position="899"/>
        <end position="1160"/>
    </location>
</feature>
<dbReference type="GO" id="GO:0003755">
    <property type="term" value="F:peptidyl-prolyl cis-trans isomerase activity"/>
    <property type="evidence" value="ECO:0007669"/>
    <property type="project" value="UniProtKB-EC"/>
</dbReference>
<dbReference type="InterPro" id="IPR008266">
    <property type="entry name" value="Tyr_kinase_AS"/>
</dbReference>
<dbReference type="Gene3D" id="2.40.100.10">
    <property type="entry name" value="Cyclophilin-like"/>
    <property type="match status" value="1"/>
</dbReference>
<sequence>MSTRPIVFMDVNIGESPAGRLKMELFSDIVPKTAENFRQLCTGEYRVNSRPQGYKNATFHRPECNVPLPWTDHVDKRISISYCHHPIIESEKQLLWPKPNLSRCQSLQYNGPLPSFLSPDQVPSESREASLTAKKDHRSRVSWREGPEVYARFLLPLGRGFPLWKPKARDSRLPDAYRQEGVHIGDVGILNEFNGGFDYLFNACHPEDHPLNARGVPHDFKQLLDVNYNDIVDEPEEFKFGSYVPSRSSDISKTTLSEEGHTVPGVPVQVGSGIAFTSSASQGAFLVLPEGGRRIDHNQLGKFLQYSQECARSWYDHFNGPKLARGIPNGAIYLITGFDKARAWGVASFVDAEGGNVRLEFVPLANAGNKPTYWFRTCNAALSSADCDSEFEKKSGSVFLRGFKIAIRHNPFATNLDLSTKVTYLSDLDAEELLRKPTGAPFSAESSSTAVEDIQQHEPDDPDWDDLNDIYPRRHQVYHPSDVINEWILSTYPEVDVAVTHDDDWASVIQDNEDKIPDVQELVVRIKKYLKIVRSNGYTYASFEIVKQPSTSVLDNLSMPLVINDVGRDGSRPVAIGSSSDVWRGKIGDRVVCLKVLRLVTQPEEKSRQEMRKRFWNEAHIWHQLKHPNILTFLGVNEELFDPSFCLISEWMTNRDIIAFLRENPTHNRERALRDIAAGLAYLHSRNPAIVHGDLRGANILVAGDFRCCLADFGLAFKITDDQRTWPAASMMKGSTRWMAPELIFSDEISSAPSPISFSSLPRDIYAFACTVVEVITNWYPVPFSDQKTDADVLFALMSGKRPSRPSSVWCSDLIWDLTRRCWSSDLTTRPQAHEVFAILQSIDLTKLPPGNETEADPTQVVVEELEKTVLEIHDDLPHSGGHSRDTDFPSLIELDVKLYGHSPVAAGRFSDIWRGTMSGHHVCLKVLRHGSTLSEATVDYQRRFRREAQIWQKLRHPNILPFLGINGKLFHPALCLVSPWMMNGDIISYCGRNPEYDRYNALLETAAGMAYLHSNFIVHGDVRGANILVTDDLRCCLSDFGSAHLITENLSLSVTSSGVHGALRWMAPELLINGQSPTQPQASRDIYAFGCTVVEILTLQVPFHNLKSDSRVLLDVITGKRPLRPQGVWCPDSLWDGTNRWWAADPAARPSAREVHEELQSIQMHSR</sequence>
<dbReference type="InterPro" id="IPR051681">
    <property type="entry name" value="Ser/Thr_Kinases-Pseudokinases"/>
</dbReference>
<dbReference type="PANTHER" id="PTHR44329">
    <property type="entry name" value="SERINE/THREONINE-PROTEIN KINASE TNNI3K-RELATED"/>
    <property type="match status" value="1"/>
</dbReference>
<accession>A0A8H5M0X7</accession>
<dbReference type="InterPro" id="IPR029000">
    <property type="entry name" value="Cyclophilin-like_dom_sf"/>
</dbReference>
<comment type="catalytic activity">
    <reaction evidence="1">
        <text>[protein]-peptidylproline (omega=180) = [protein]-peptidylproline (omega=0)</text>
        <dbReference type="Rhea" id="RHEA:16237"/>
        <dbReference type="Rhea" id="RHEA-COMP:10747"/>
        <dbReference type="Rhea" id="RHEA-COMP:10748"/>
        <dbReference type="ChEBI" id="CHEBI:83833"/>
        <dbReference type="ChEBI" id="CHEBI:83834"/>
        <dbReference type="EC" id="5.2.1.8"/>
    </reaction>
</comment>
<dbReference type="EMBL" id="JAACJN010000088">
    <property type="protein sequence ID" value="KAF5376792.1"/>
    <property type="molecule type" value="Genomic_DNA"/>
</dbReference>